<feature type="transmembrane region" description="Helical" evidence="6">
    <location>
        <begin position="58"/>
        <end position="79"/>
    </location>
</feature>
<feature type="transmembrane region" description="Helical" evidence="6">
    <location>
        <begin position="146"/>
        <end position="165"/>
    </location>
</feature>
<protein>
    <submittedName>
        <fullName evidence="8">Putative MFS-type transporter</fullName>
    </submittedName>
</protein>
<evidence type="ECO:0000256" key="5">
    <source>
        <dbReference type="SAM" id="MobiDB-lite"/>
    </source>
</evidence>
<gene>
    <name evidence="8" type="ORF">LCER1_G008258</name>
</gene>
<dbReference type="OrthoDB" id="2130629at2759"/>
<dbReference type="SUPFAM" id="SSF103473">
    <property type="entry name" value="MFS general substrate transporter"/>
    <property type="match status" value="1"/>
</dbReference>
<organism evidence="8 9">
    <name type="scientific">Lachnellula cervina</name>
    <dbReference type="NCBI Taxonomy" id="1316786"/>
    <lineage>
        <taxon>Eukaryota</taxon>
        <taxon>Fungi</taxon>
        <taxon>Dikarya</taxon>
        <taxon>Ascomycota</taxon>
        <taxon>Pezizomycotina</taxon>
        <taxon>Leotiomycetes</taxon>
        <taxon>Helotiales</taxon>
        <taxon>Lachnaceae</taxon>
        <taxon>Lachnellula</taxon>
    </lineage>
</organism>
<feature type="transmembrane region" description="Helical" evidence="6">
    <location>
        <begin position="415"/>
        <end position="434"/>
    </location>
</feature>
<keyword evidence="9" id="KW-1185">Reference proteome</keyword>
<feature type="transmembrane region" description="Helical" evidence="6">
    <location>
        <begin position="204"/>
        <end position="229"/>
    </location>
</feature>
<comment type="caution">
    <text evidence="8">The sequence shown here is derived from an EMBL/GenBank/DDBJ whole genome shotgun (WGS) entry which is preliminary data.</text>
</comment>
<reference evidence="8 9" key="1">
    <citation type="submission" date="2018-05" db="EMBL/GenBank/DDBJ databases">
        <title>Whole genome sequencing for identification of molecular markers to develop diagnostic detection tools for the regulated plant pathogen Lachnellula willkommii.</title>
        <authorList>
            <person name="Giroux E."/>
            <person name="Bilodeau G."/>
        </authorList>
    </citation>
    <scope>NUCLEOTIDE SEQUENCE [LARGE SCALE GENOMIC DNA]</scope>
    <source>
        <strain evidence="8 9">CBS 625.97</strain>
    </source>
</reference>
<dbReference type="GO" id="GO:0022857">
    <property type="term" value="F:transmembrane transporter activity"/>
    <property type="evidence" value="ECO:0007669"/>
    <property type="project" value="InterPro"/>
</dbReference>
<feature type="transmembrane region" description="Helical" evidence="6">
    <location>
        <begin position="523"/>
        <end position="546"/>
    </location>
</feature>
<evidence type="ECO:0000256" key="3">
    <source>
        <dbReference type="ARBA" id="ARBA00022989"/>
    </source>
</evidence>
<dbReference type="Gene3D" id="1.20.1250.20">
    <property type="entry name" value="MFS general substrate transporter like domains"/>
    <property type="match status" value="2"/>
</dbReference>
<feature type="transmembrane region" description="Helical" evidence="6">
    <location>
        <begin position="171"/>
        <end position="192"/>
    </location>
</feature>
<evidence type="ECO:0000256" key="2">
    <source>
        <dbReference type="ARBA" id="ARBA00022692"/>
    </source>
</evidence>
<keyword evidence="4 6" id="KW-0472">Membrane</keyword>
<dbReference type="Proteomes" id="UP000481288">
    <property type="component" value="Unassembled WGS sequence"/>
</dbReference>
<accession>A0A7D8UW29</accession>
<dbReference type="InterPro" id="IPR020846">
    <property type="entry name" value="MFS_dom"/>
</dbReference>
<comment type="subcellular location">
    <subcellularLocation>
        <location evidence="1">Membrane</location>
        <topology evidence="1">Multi-pass membrane protein</topology>
    </subcellularLocation>
</comment>
<dbReference type="Pfam" id="PF07690">
    <property type="entry name" value="MFS_1"/>
    <property type="match status" value="1"/>
</dbReference>
<feature type="domain" description="Major facilitator superfamily (MFS) profile" evidence="7">
    <location>
        <begin position="61"/>
        <end position="550"/>
    </location>
</feature>
<feature type="region of interest" description="Disordered" evidence="5">
    <location>
        <begin position="1"/>
        <end position="47"/>
    </location>
</feature>
<evidence type="ECO:0000259" key="7">
    <source>
        <dbReference type="PROSITE" id="PS50850"/>
    </source>
</evidence>
<keyword evidence="2 6" id="KW-0812">Transmembrane</keyword>
<evidence type="ECO:0000256" key="4">
    <source>
        <dbReference type="ARBA" id="ARBA00023136"/>
    </source>
</evidence>
<proteinExistence type="predicted"/>
<name>A0A7D8UW29_9HELO</name>
<dbReference type="InterPro" id="IPR011701">
    <property type="entry name" value="MFS"/>
</dbReference>
<dbReference type="PROSITE" id="PS50850">
    <property type="entry name" value="MFS"/>
    <property type="match status" value="1"/>
</dbReference>
<dbReference type="InterPro" id="IPR036259">
    <property type="entry name" value="MFS_trans_sf"/>
</dbReference>
<dbReference type="GO" id="GO:0016020">
    <property type="term" value="C:membrane"/>
    <property type="evidence" value="ECO:0007669"/>
    <property type="project" value="UniProtKB-SubCell"/>
</dbReference>
<evidence type="ECO:0000313" key="9">
    <source>
        <dbReference type="Proteomes" id="UP000481288"/>
    </source>
</evidence>
<feature type="transmembrane region" description="Helical" evidence="6">
    <location>
        <begin position="235"/>
        <end position="255"/>
    </location>
</feature>
<dbReference type="PANTHER" id="PTHR42718:SF10">
    <property type="entry name" value="TRANSPORTER, PUTATIVE (AFU_ORTHOLOGUE AFUA_8G06760)-RELATED"/>
    <property type="match status" value="1"/>
</dbReference>
<evidence type="ECO:0000256" key="6">
    <source>
        <dbReference type="SAM" id="Phobius"/>
    </source>
</evidence>
<feature type="transmembrane region" description="Helical" evidence="6">
    <location>
        <begin position="446"/>
        <end position="467"/>
    </location>
</feature>
<feature type="compositionally biased region" description="Basic and acidic residues" evidence="5">
    <location>
        <begin position="36"/>
        <end position="47"/>
    </location>
</feature>
<dbReference type="AlphaFoldDB" id="A0A7D8UW29"/>
<feature type="transmembrane region" description="Helical" evidence="6">
    <location>
        <begin position="113"/>
        <end position="134"/>
    </location>
</feature>
<dbReference type="EMBL" id="QGMG01001223">
    <property type="protein sequence ID" value="TVY50243.1"/>
    <property type="molecule type" value="Genomic_DNA"/>
</dbReference>
<feature type="transmembrane region" description="Helical" evidence="6">
    <location>
        <begin position="276"/>
        <end position="299"/>
    </location>
</feature>
<evidence type="ECO:0000256" key="1">
    <source>
        <dbReference type="ARBA" id="ARBA00004141"/>
    </source>
</evidence>
<evidence type="ECO:0000313" key="8">
    <source>
        <dbReference type="EMBL" id="TVY50243.1"/>
    </source>
</evidence>
<feature type="transmembrane region" description="Helical" evidence="6">
    <location>
        <begin position="305"/>
        <end position="328"/>
    </location>
</feature>
<feature type="transmembrane region" description="Helical" evidence="6">
    <location>
        <begin position="349"/>
        <end position="370"/>
    </location>
</feature>
<keyword evidence="3 6" id="KW-1133">Transmembrane helix</keyword>
<sequence length="556" mass="59956">MSVPMPWTHRRQPSDVLEMQPSTRPASPQAGAQEQPKAEEQPEVQEKLPKRAISKQRMYLIVATVACITFVNSTLSGLMTVSLPTIARDIHLPDSLQLLDSIPRPRTQANSSFFAVLWPPAVSSLSCGCTLLAFGSISDVVGGRKIYLLGMFLITGTTIACGLSRNGIELILFRTTQGLAMALCLPSSVLLITSNIPHGENQNIAFACLGAGQPIGFGFGLIIGGLFIKELTWRYGYYLTGVLTFAIFIGAIFALPADAAESQPISRIWFRIRRDIDWIGCLLLSTCNGILLYLFSVLASGTHNFVTSTSLSLTVIVIFIIPAFVLWVRKQERLGQKAIIPPSLWGNKVFASLCFIVFIVWGCFNATQYFISLYFQLIQGLSAIQTSLRFLPQAIMGLGTSLLTGWLVKYVPAAILIVCSAIITAVCPILMATLDPAWSYWRSSFFALACIPVCADVLFTVASLLTVSLFPDDHGLAGGVFNTVSNIGNSVGLAAAAVIAASVTKADLEGSHPKDPIDALRSGYRASFLACAVSNVLVLIGAYYGLRKVGKVGVKN</sequence>
<dbReference type="PANTHER" id="PTHR42718">
    <property type="entry name" value="MAJOR FACILITATOR SUPERFAMILY MULTIDRUG TRANSPORTER MFSC"/>
    <property type="match status" value="1"/>
</dbReference>